<proteinExistence type="predicted"/>
<reference evidence="1 2" key="1">
    <citation type="submission" date="2017-08" db="EMBL/GenBank/DDBJ databases">
        <title>Mesorhizobium wenxinae sp. nov., a novel rhizobial species isolated from root nodules of chickpea (Cicer arietinum L.).</title>
        <authorList>
            <person name="Zhang J."/>
        </authorList>
    </citation>
    <scope>NUCLEOTIDE SEQUENCE [LARGE SCALE GENOMIC DNA]</scope>
    <source>
        <strain evidence="1 2">SDW018</strain>
    </source>
</reference>
<dbReference type="EMBL" id="NPKJ01000073">
    <property type="protein sequence ID" value="PAQ05206.1"/>
    <property type="molecule type" value="Genomic_DNA"/>
</dbReference>
<sequence>MGREAQFSIQWEPHGHARISHGLVGGEQVAVIVKHKNHTYTNSGIYSVHVLGAELRDRFRGIKEARDAGDAEYERKRPG</sequence>
<evidence type="ECO:0000313" key="2">
    <source>
        <dbReference type="Proteomes" id="UP000216442"/>
    </source>
</evidence>
<name>A0A271LDA5_9HYPH</name>
<gene>
    <name evidence="1" type="ORF">CIT26_30870</name>
</gene>
<protein>
    <submittedName>
        <fullName evidence="1">Uncharacterized protein</fullName>
    </submittedName>
</protein>
<evidence type="ECO:0000313" key="1">
    <source>
        <dbReference type="EMBL" id="PAQ05206.1"/>
    </source>
</evidence>
<dbReference type="Proteomes" id="UP000216442">
    <property type="component" value="Unassembled WGS sequence"/>
</dbReference>
<keyword evidence="2" id="KW-1185">Reference proteome</keyword>
<organism evidence="1 2">
    <name type="scientific">Mesorhizobium temperatum</name>
    <dbReference type="NCBI Taxonomy" id="241416"/>
    <lineage>
        <taxon>Bacteria</taxon>
        <taxon>Pseudomonadati</taxon>
        <taxon>Pseudomonadota</taxon>
        <taxon>Alphaproteobacteria</taxon>
        <taxon>Hyphomicrobiales</taxon>
        <taxon>Phyllobacteriaceae</taxon>
        <taxon>Mesorhizobium</taxon>
    </lineage>
</organism>
<comment type="caution">
    <text evidence="1">The sequence shown here is derived from an EMBL/GenBank/DDBJ whole genome shotgun (WGS) entry which is preliminary data.</text>
</comment>
<dbReference type="AlphaFoldDB" id="A0A271LDA5"/>
<accession>A0A271LDA5</accession>